<comment type="caution">
    <text evidence="4">The sequence shown here is derived from an EMBL/GenBank/DDBJ whole genome shotgun (WGS) entry which is preliminary data.</text>
</comment>
<name>A0A6A3B3T8_HIBSY</name>
<keyword evidence="2" id="KW-0217">Developmental protein</keyword>
<protein>
    <submittedName>
        <fullName evidence="4">SAUR-like auxin-responsive protein family</fullName>
    </submittedName>
</protein>
<gene>
    <name evidence="4" type="ORF">F3Y22_tig00110318pilonHSYRG00005</name>
</gene>
<proteinExistence type="inferred from homology"/>
<dbReference type="InterPro" id="IPR003676">
    <property type="entry name" value="SAUR_fam"/>
</dbReference>
<evidence type="ECO:0000256" key="1">
    <source>
        <dbReference type="ARBA" id="ARBA00006974"/>
    </source>
</evidence>
<evidence type="ECO:0000256" key="2">
    <source>
        <dbReference type="ARBA" id="ARBA00022473"/>
    </source>
</evidence>
<dbReference type="EMBL" id="VEPZ02000926">
    <property type="protein sequence ID" value="KAE8710893.1"/>
    <property type="molecule type" value="Genomic_DNA"/>
</dbReference>
<keyword evidence="3" id="KW-0341">Growth regulation</keyword>
<evidence type="ECO:0000313" key="5">
    <source>
        <dbReference type="Proteomes" id="UP000436088"/>
    </source>
</evidence>
<accession>A0A6A3B3T8</accession>
<evidence type="ECO:0000256" key="3">
    <source>
        <dbReference type="ARBA" id="ARBA00022604"/>
    </source>
</evidence>
<comment type="similarity">
    <text evidence="1">Belongs to the ARG7 family.</text>
</comment>
<keyword evidence="5" id="KW-1185">Reference proteome</keyword>
<dbReference type="AlphaFoldDB" id="A0A6A3B3T8"/>
<evidence type="ECO:0000313" key="4">
    <source>
        <dbReference type="EMBL" id="KAE8710893.1"/>
    </source>
</evidence>
<dbReference type="GO" id="GO:0009733">
    <property type="term" value="P:response to auxin"/>
    <property type="evidence" value="ECO:0007669"/>
    <property type="project" value="InterPro"/>
</dbReference>
<organism evidence="4 5">
    <name type="scientific">Hibiscus syriacus</name>
    <name type="common">Rose of Sharon</name>
    <dbReference type="NCBI Taxonomy" id="106335"/>
    <lineage>
        <taxon>Eukaryota</taxon>
        <taxon>Viridiplantae</taxon>
        <taxon>Streptophyta</taxon>
        <taxon>Embryophyta</taxon>
        <taxon>Tracheophyta</taxon>
        <taxon>Spermatophyta</taxon>
        <taxon>Magnoliopsida</taxon>
        <taxon>eudicotyledons</taxon>
        <taxon>Gunneridae</taxon>
        <taxon>Pentapetalae</taxon>
        <taxon>rosids</taxon>
        <taxon>malvids</taxon>
        <taxon>Malvales</taxon>
        <taxon>Malvaceae</taxon>
        <taxon>Malvoideae</taxon>
        <taxon>Hibiscus</taxon>
    </lineage>
</organism>
<reference evidence="4" key="1">
    <citation type="submission" date="2019-09" db="EMBL/GenBank/DDBJ databases">
        <title>Draft genome information of white flower Hibiscus syriacus.</title>
        <authorList>
            <person name="Kim Y.-M."/>
        </authorList>
    </citation>
    <scope>NUCLEOTIDE SEQUENCE [LARGE SCALE GENOMIC DNA]</scope>
    <source>
        <strain evidence="4">YM2019G1</strain>
    </source>
</reference>
<dbReference type="Pfam" id="PF02519">
    <property type="entry name" value="Auxin_inducible"/>
    <property type="match status" value="1"/>
</dbReference>
<sequence>MLLTDRKLSDGGSKGSAHVPKGSIAVYVGPELHGFAIPIRCLAMPAAEEFGFGNEGGLQIPCDERSLN</sequence>
<dbReference type="Proteomes" id="UP000436088">
    <property type="component" value="Unassembled WGS sequence"/>
</dbReference>